<protein>
    <submittedName>
        <fullName evidence="1">Uncharacterized protein</fullName>
    </submittedName>
</protein>
<reference evidence="1 2" key="1">
    <citation type="submission" date="2017-02" db="EMBL/GenBank/DDBJ databases">
        <title>Genomic diversity within the haloalkaliphilic genus Thioalkalivibrio.</title>
        <authorList>
            <person name="Ahn A.-C."/>
            <person name="Meier-Kolthoff J."/>
            <person name="Overmars L."/>
            <person name="Richter M."/>
            <person name="Woyke T."/>
            <person name="Sorokin D.Y."/>
            <person name="Muyzer G."/>
        </authorList>
    </citation>
    <scope>NUCLEOTIDE SEQUENCE [LARGE SCALE GENOMIC DNA]</scope>
    <source>
        <strain evidence="1 2">ALJD</strain>
    </source>
</reference>
<comment type="caution">
    <text evidence="1">The sequence shown here is derived from an EMBL/GenBank/DDBJ whole genome shotgun (WGS) entry which is preliminary data.</text>
</comment>
<evidence type="ECO:0000313" key="1">
    <source>
        <dbReference type="EMBL" id="OOG27677.1"/>
    </source>
</evidence>
<keyword evidence="2" id="KW-1185">Reference proteome</keyword>
<proteinExistence type="predicted"/>
<accession>A0A1V3NRF1</accession>
<name>A0A1V3NRF1_9GAMM</name>
<gene>
    <name evidence="1" type="ORF">B1C78_03230</name>
</gene>
<dbReference type="Proteomes" id="UP000189462">
    <property type="component" value="Unassembled WGS sequence"/>
</dbReference>
<dbReference type="AlphaFoldDB" id="A0A1V3NRF1"/>
<sequence>MSDTNSIPRAAQKADAEGMTDAAIKIQAAFVVLSSLEKLAYRLMDGEDDEVLHVIATIARDAQSNLDEAHDILGNLIDAAAKPKAA</sequence>
<organism evidence="1 2">
    <name type="scientific">Thioalkalivibrio denitrificans</name>
    <dbReference type="NCBI Taxonomy" id="108003"/>
    <lineage>
        <taxon>Bacteria</taxon>
        <taxon>Pseudomonadati</taxon>
        <taxon>Pseudomonadota</taxon>
        <taxon>Gammaproteobacteria</taxon>
        <taxon>Chromatiales</taxon>
        <taxon>Ectothiorhodospiraceae</taxon>
        <taxon>Thioalkalivibrio</taxon>
    </lineage>
</organism>
<dbReference type="EMBL" id="MVBK01000018">
    <property type="protein sequence ID" value="OOG27677.1"/>
    <property type="molecule type" value="Genomic_DNA"/>
</dbReference>
<dbReference type="RefSeq" id="WP_077277694.1">
    <property type="nucleotide sequence ID" value="NZ_MVBK01000018.1"/>
</dbReference>
<evidence type="ECO:0000313" key="2">
    <source>
        <dbReference type="Proteomes" id="UP000189462"/>
    </source>
</evidence>
<dbReference type="STRING" id="108003.B1C78_03230"/>